<dbReference type="AlphaFoldDB" id="A0A8H3QU86"/>
<protein>
    <submittedName>
        <fullName evidence="1">Uncharacterized protein</fullName>
    </submittedName>
</protein>
<evidence type="ECO:0000313" key="1">
    <source>
        <dbReference type="EMBL" id="GES91627.1"/>
    </source>
</evidence>
<reference evidence="1" key="1">
    <citation type="submission" date="2019-10" db="EMBL/GenBank/DDBJ databases">
        <title>Conservation and host-specific expression of non-tandemly repeated heterogenous ribosome RNA gene in arbuscular mycorrhizal fungi.</title>
        <authorList>
            <person name="Maeda T."/>
            <person name="Kobayashi Y."/>
            <person name="Nakagawa T."/>
            <person name="Ezawa T."/>
            <person name="Yamaguchi K."/>
            <person name="Bino T."/>
            <person name="Nishimoto Y."/>
            <person name="Shigenobu S."/>
            <person name="Kawaguchi M."/>
        </authorList>
    </citation>
    <scope>NUCLEOTIDE SEQUENCE</scope>
    <source>
        <strain evidence="1">HR1</strain>
    </source>
</reference>
<dbReference type="EMBL" id="BLAL01000206">
    <property type="protein sequence ID" value="GES91627.1"/>
    <property type="molecule type" value="Genomic_DNA"/>
</dbReference>
<evidence type="ECO:0000313" key="2">
    <source>
        <dbReference type="Proteomes" id="UP000615446"/>
    </source>
</evidence>
<dbReference type="Proteomes" id="UP000615446">
    <property type="component" value="Unassembled WGS sequence"/>
</dbReference>
<name>A0A8H3QU86_9GLOM</name>
<comment type="caution">
    <text evidence="1">The sequence shown here is derived from an EMBL/GenBank/DDBJ whole genome shotgun (WGS) entry which is preliminary data.</text>
</comment>
<accession>A0A8H3QU86</accession>
<sequence length="70" mass="8070">MQDYIRTSETIALTRFQLESYTVLKASNCLTDIAGLIRSRRRILFTTITFLRLTKTLLMLGLSTPFKVNL</sequence>
<proteinExistence type="predicted"/>
<gene>
    <name evidence="1" type="ORF">RCL2_001843000</name>
</gene>
<organism evidence="1 2">
    <name type="scientific">Rhizophagus clarus</name>
    <dbReference type="NCBI Taxonomy" id="94130"/>
    <lineage>
        <taxon>Eukaryota</taxon>
        <taxon>Fungi</taxon>
        <taxon>Fungi incertae sedis</taxon>
        <taxon>Mucoromycota</taxon>
        <taxon>Glomeromycotina</taxon>
        <taxon>Glomeromycetes</taxon>
        <taxon>Glomerales</taxon>
        <taxon>Glomeraceae</taxon>
        <taxon>Rhizophagus</taxon>
    </lineage>
</organism>